<protein>
    <submittedName>
        <fullName evidence="1">26309_t:CDS:1</fullName>
    </submittedName>
</protein>
<keyword evidence="2" id="KW-1185">Reference proteome</keyword>
<proteinExistence type="predicted"/>
<organism evidence="1 2">
    <name type="scientific">Gigaspora margarita</name>
    <dbReference type="NCBI Taxonomy" id="4874"/>
    <lineage>
        <taxon>Eukaryota</taxon>
        <taxon>Fungi</taxon>
        <taxon>Fungi incertae sedis</taxon>
        <taxon>Mucoromycota</taxon>
        <taxon>Glomeromycotina</taxon>
        <taxon>Glomeromycetes</taxon>
        <taxon>Diversisporales</taxon>
        <taxon>Gigasporaceae</taxon>
        <taxon>Gigaspora</taxon>
    </lineage>
</organism>
<reference evidence="1 2" key="1">
    <citation type="submission" date="2021-06" db="EMBL/GenBank/DDBJ databases">
        <authorList>
            <person name="Kallberg Y."/>
            <person name="Tangrot J."/>
            <person name="Rosling A."/>
        </authorList>
    </citation>
    <scope>NUCLEOTIDE SEQUENCE [LARGE SCALE GENOMIC DNA]</scope>
    <source>
        <strain evidence="1 2">120-4 pot B 10/14</strain>
    </source>
</reference>
<feature type="non-terminal residue" evidence="1">
    <location>
        <position position="68"/>
    </location>
</feature>
<feature type="non-terminal residue" evidence="1">
    <location>
        <position position="1"/>
    </location>
</feature>
<sequence length="68" mass="8004">EETEEQPEVKELQNISSRLALQIEQIEHYVLPKSRRQSDFCDGSSWHDFIALEEHMGEVLQQTDNVFD</sequence>
<dbReference type="EMBL" id="CAJVQB010061119">
    <property type="protein sequence ID" value="CAG8839728.1"/>
    <property type="molecule type" value="Genomic_DNA"/>
</dbReference>
<comment type="caution">
    <text evidence="1">The sequence shown here is derived from an EMBL/GenBank/DDBJ whole genome shotgun (WGS) entry which is preliminary data.</text>
</comment>
<name>A0ABN7WSG7_GIGMA</name>
<dbReference type="Proteomes" id="UP000789901">
    <property type="component" value="Unassembled WGS sequence"/>
</dbReference>
<evidence type="ECO:0000313" key="2">
    <source>
        <dbReference type="Proteomes" id="UP000789901"/>
    </source>
</evidence>
<accession>A0ABN7WSG7</accession>
<evidence type="ECO:0000313" key="1">
    <source>
        <dbReference type="EMBL" id="CAG8839728.1"/>
    </source>
</evidence>
<gene>
    <name evidence="1" type="ORF">GMARGA_LOCUS34574</name>
</gene>